<dbReference type="InterPro" id="IPR001608">
    <property type="entry name" value="Ala_racemase_N"/>
</dbReference>
<organism evidence="9 10">
    <name type="scientific">Cellulomonas cellasea</name>
    <dbReference type="NCBI Taxonomy" id="43670"/>
    <lineage>
        <taxon>Bacteria</taxon>
        <taxon>Bacillati</taxon>
        <taxon>Actinomycetota</taxon>
        <taxon>Actinomycetes</taxon>
        <taxon>Micrococcales</taxon>
        <taxon>Cellulomonadaceae</taxon>
        <taxon>Cellulomonas</taxon>
    </lineage>
</organism>
<dbReference type="FunFam" id="3.20.20.10:FF:000002">
    <property type="entry name" value="Alanine racemase"/>
    <property type="match status" value="1"/>
</dbReference>
<dbReference type="EC" id="5.1.1.1" evidence="4"/>
<feature type="binding site" evidence="4 6">
    <location>
        <position position="134"/>
    </location>
    <ligand>
        <name>substrate</name>
    </ligand>
</feature>
<evidence type="ECO:0000313" key="10">
    <source>
        <dbReference type="Proteomes" id="UP000518206"/>
    </source>
</evidence>
<comment type="caution">
    <text evidence="9">The sequence shown here is derived from an EMBL/GenBank/DDBJ whole genome shotgun (WGS) entry which is preliminary data.</text>
</comment>
<accession>A0A7W4YBB5</accession>
<dbReference type="Gene3D" id="2.40.37.10">
    <property type="entry name" value="Lyase, Ornithine Decarboxylase, Chain A, domain 1"/>
    <property type="match status" value="1"/>
</dbReference>
<keyword evidence="3 4" id="KW-0413">Isomerase</keyword>
<dbReference type="InterPro" id="IPR011079">
    <property type="entry name" value="Ala_racemase_C"/>
</dbReference>
<evidence type="ECO:0000313" key="9">
    <source>
        <dbReference type="EMBL" id="MBB2922582.1"/>
    </source>
</evidence>
<dbReference type="CDD" id="cd00430">
    <property type="entry name" value="PLPDE_III_AR"/>
    <property type="match status" value="1"/>
</dbReference>
<dbReference type="GO" id="GO:0008784">
    <property type="term" value="F:alanine racemase activity"/>
    <property type="evidence" value="ECO:0007669"/>
    <property type="project" value="UniProtKB-UniRule"/>
</dbReference>
<dbReference type="RefSeq" id="WP_183295475.1">
    <property type="nucleotide sequence ID" value="NZ_JACHVX010000002.1"/>
</dbReference>
<dbReference type="InterPro" id="IPR020622">
    <property type="entry name" value="Ala_racemase_pyridoxalP-BS"/>
</dbReference>
<evidence type="ECO:0000256" key="2">
    <source>
        <dbReference type="ARBA" id="ARBA00022898"/>
    </source>
</evidence>
<evidence type="ECO:0000256" key="3">
    <source>
        <dbReference type="ARBA" id="ARBA00023235"/>
    </source>
</evidence>
<dbReference type="NCBIfam" id="TIGR00492">
    <property type="entry name" value="alr"/>
    <property type="match status" value="1"/>
</dbReference>
<dbReference type="AlphaFoldDB" id="A0A7W4YBB5"/>
<dbReference type="Pfam" id="PF01168">
    <property type="entry name" value="Ala_racemase_N"/>
    <property type="match status" value="1"/>
</dbReference>
<dbReference type="PANTHER" id="PTHR30511:SF0">
    <property type="entry name" value="ALANINE RACEMASE, CATABOLIC-RELATED"/>
    <property type="match status" value="1"/>
</dbReference>
<comment type="catalytic activity">
    <reaction evidence="4">
        <text>L-alanine = D-alanine</text>
        <dbReference type="Rhea" id="RHEA:20249"/>
        <dbReference type="ChEBI" id="CHEBI:57416"/>
        <dbReference type="ChEBI" id="CHEBI:57972"/>
        <dbReference type="EC" id="5.1.1.1"/>
    </reaction>
</comment>
<keyword evidence="2 4" id="KW-0663">Pyridoxal phosphate</keyword>
<dbReference type="SMART" id="SM01005">
    <property type="entry name" value="Ala_racemase_C"/>
    <property type="match status" value="1"/>
</dbReference>
<dbReference type="PROSITE" id="PS00395">
    <property type="entry name" value="ALANINE_RACEMASE"/>
    <property type="match status" value="1"/>
</dbReference>
<dbReference type="Gene3D" id="3.20.20.10">
    <property type="entry name" value="Alanine racemase"/>
    <property type="match status" value="1"/>
</dbReference>
<feature type="active site" description="Proton acceptor; specific for D-alanine" evidence="4">
    <location>
        <position position="36"/>
    </location>
</feature>
<dbReference type="SUPFAM" id="SSF50621">
    <property type="entry name" value="Alanine racemase C-terminal domain-like"/>
    <property type="match status" value="1"/>
</dbReference>
<dbReference type="Proteomes" id="UP000518206">
    <property type="component" value="Unassembled WGS sequence"/>
</dbReference>
<dbReference type="InterPro" id="IPR000821">
    <property type="entry name" value="Ala_racemase"/>
</dbReference>
<feature type="domain" description="Alanine racemase C-terminal" evidence="8">
    <location>
        <begin position="247"/>
        <end position="380"/>
    </location>
</feature>
<sequence length="434" mass="43400">MSDYPARAVVDLAAIRGNVRALAQHAPGAEVMAVVKADAYGHGLVPSARAALAGGATWLGAAQAAEALELRAAGVTGRVLTWLHAPGAPFGALLEADVDVSVAGAWALDAVVDAARRTGRTARVHLKVDTGLGRNGLTPADLPDVLDAALRAQAEGAVEVVGIWSHLAFADEPTHPTVLAQAEVFADAVRLAETRGAHLEVRHLANSAATLTSPAVHYDLVRPGIAVYGLSPVPQLGGPADYGLVPAMTFEADLATVKTVGAGQGVSYAHAYTTSTRTVLGVVPVGYADGIPRHASGGPDHPGAPVLVGGRRVTVAGRVCMDQVVLDLGPGAVDQPGDRVVLFGTGADGGPTAEDWARCAGTISYEIVTRLGARVPRVHIDSEQPGGGAAAMATAGSGAAGGRSVGGAADDAPAPPPPAAAAGAVTAERAGAGR</sequence>
<dbReference type="GO" id="GO:0009252">
    <property type="term" value="P:peptidoglycan biosynthetic process"/>
    <property type="evidence" value="ECO:0007669"/>
    <property type="project" value="TreeGrafter"/>
</dbReference>
<dbReference type="GO" id="GO:0030632">
    <property type="term" value="P:D-alanine biosynthetic process"/>
    <property type="evidence" value="ECO:0007669"/>
    <property type="project" value="UniProtKB-UniRule"/>
</dbReference>
<dbReference type="GO" id="GO:0005829">
    <property type="term" value="C:cytosol"/>
    <property type="evidence" value="ECO:0007669"/>
    <property type="project" value="TreeGrafter"/>
</dbReference>
<feature type="binding site" evidence="4 6">
    <location>
        <position position="321"/>
    </location>
    <ligand>
        <name>substrate</name>
    </ligand>
</feature>
<feature type="modified residue" description="N6-(pyridoxal phosphate)lysine" evidence="4 5">
    <location>
        <position position="36"/>
    </location>
</feature>
<feature type="region of interest" description="Disordered" evidence="7">
    <location>
        <begin position="382"/>
        <end position="434"/>
    </location>
</feature>
<gene>
    <name evidence="9" type="ORF">FHR80_001494</name>
</gene>
<evidence type="ECO:0000256" key="7">
    <source>
        <dbReference type="SAM" id="MobiDB-lite"/>
    </source>
</evidence>
<dbReference type="InterPro" id="IPR009006">
    <property type="entry name" value="Ala_racemase/Decarboxylase_C"/>
</dbReference>
<evidence type="ECO:0000256" key="6">
    <source>
        <dbReference type="PIRSR" id="PIRSR600821-52"/>
    </source>
</evidence>
<evidence type="ECO:0000256" key="1">
    <source>
        <dbReference type="ARBA" id="ARBA00001933"/>
    </source>
</evidence>
<reference evidence="9 10" key="2">
    <citation type="submission" date="2020-08" db="EMBL/GenBank/DDBJ databases">
        <authorList>
            <person name="Partida-Martinez L."/>
            <person name="Huntemann M."/>
            <person name="Clum A."/>
            <person name="Wang J."/>
            <person name="Palaniappan K."/>
            <person name="Ritter S."/>
            <person name="Chen I.-M."/>
            <person name="Stamatis D."/>
            <person name="Reddy T."/>
            <person name="O'Malley R."/>
            <person name="Daum C."/>
            <person name="Shapiro N."/>
            <person name="Ivanova N."/>
            <person name="Kyrpides N."/>
            <person name="Woyke T."/>
        </authorList>
    </citation>
    <scope>NUCLEOTIDE SEQUENCE [LARGE SCALE GENOMIC DNA]</scope>
    <source>
        <strain evidence="9 10">RAS26</strain>
    </source>
</reference>
<dbReference type="Pfam" id="PF00842">
    <property type="entry name" value="Ala_racemase_C"/>
    <property type="match status" value="1"/>
</dbReference>
<name>A0A7W4YBB5_9CELL</name>
<reference evidence="9 10" key="1">
    <citation type="submission" date="2020-08" db="EMBL/GenBank/DDBJ databases">
        <title>The Agave Microbiome: Exploring the role of microbial communities in plant adaptations to desert environments.</title>
        <authorList>
            <person name="Partida-Martinez L.P."/>
        </authorList>
    </citation>
    <scope>NUCLEOTIDE SEQUENCE [LARGE SCALE GENOMIC DNA]</scope>
    <source>
        <strain evidence="9 10">RAS26</strain>
    </source>
</reference>
<comment type="cofactor">
    <cofactor evidence="1 4 5">
        <name>pyridoxal 5'-phosphate</name>
        <dbReference type="ChEBI" id="CHEBI:597326"/>
    </cofactor>
</comment>
<feature type="compositionally biased region" description="Low complexity" evidence="7">
    <location>
        <begin position="420"/>
        <end position="434"/>
    </location>
</feature>
<dbReference type="HAMAP" id="MF_01201">
    <property type="entry name" value="Ala_racemase"/>
    <property type="match status" value="1"/>
</dbReference>
<dbReference type="PANTHER" id="PTHR30511">
    <property type="entry name" value="ALANINE RACEMASE"/>
    <property type="match status" value="1"/>
</dbReference>
<evidence type="ECO:0000259" key="8">
    <source>
        <dbReference type="SMART" id="SM01005"/>
    </source>
</evidence>
<comment type="pathway">
    <text evidence="4">Amino-acid biosynthesis; D-alanine biosynthesis; D-alanine from L-alanine: step 1/1.</text>
</comment>
<proteinExistence type="inferred from homology"/>
<dbReference type="InterPro" id="IPR029066">
    <property type="entry name" value="PLP-binding_barrel"/>
</dbReference>
<evidence type="ECO:0000256" key="4">
    <source>
        <dbReference type="HAMAP-Rule" id="MF_01201"/>
    </source>
</evidence>
<comment type="similarity">
    <text evidence="4">Belongs to the alanine racemase family.</text>
</comment>
<evidence type="ECO:0000256" key="5">
    <source>
        <dbReference type="PIRSR" id="PIRSR600821-50"/>
    </source>
</evidence>
<dbReference type="PRINTS" id="PR00992">
    <property type="entry name" value="ALARACEMASE"/>
</dbReference>
<dbReference type="EMBL" id="JACHVX010000002">
    <property type="protein sequence ID" value="MBB2922582.1"/>
    <property type="molecule type" value="Genomic_DNA"/>
</dbReference>
<dbReference type="SUPFAM" id="SSF51419">
    <property type="entry name" value="PLP-binding barrel"/>
    <property type="match status" value="1"/>
</dbReference>
<dbReference type="UniPathway" id="UPA00042">
    <property type="reaction ID" value="UER00497"/>
</dbReference>
<protein>
    <recommendedName>
        <fullName evidence="4">Alanine racemase</fullName>
        <ecNumber evidence="4">5.1.1.1</ecNumber>
    </recommendedName>
</protein>
<comment type="function">
    <text evidence="4">Catalyzes the interconversion of L-alanine and D-alanine. May also act on other amino acids.</text>
</comment>
<feature type="active site" description="Proton acceptor; specific for L-alanine" evidence="4">
    <location>
        <position position="268"/>
    </location>
</feature>
<dbReference type="GO" id="GO:0030170">
    <property type="term" value="F:pyridoxal phosphate binding"/>
    <property type="evidence" value="ECO:0007669"/>
    <property type="project" value="UniProtKB-UniRule"/>
</dbReference>